<dbReference type="AlphaFoldDB" id="A0A975D088"/>
<keyword evidence="2" id="KW-0489">Methyltransferase</keyword>
<protein>
    <submittedName>
        <fullName evidence="2">Class I SAM-dependent methyltransferase</fullName>
    </submittedName>
</protein>
<keyword evidence="2" id="KW-0808">Transferase</keyword>
<name>A0A975D088_9SPHN</name>
<dbReference type="GO" id="GO:0032259">
    <property type="term" value="P:methylation"/>
    <property type="evidence" value="ECO:0007669"/>
    <property type="project" value="UniProtKB-KW"/>
</dbReference>
<evidence type="ECO:0000313" key="3">
    <source>
        <dbReference type="Proteomes" id="UP000664914"/>
    </source>
</evidence>
<dbReference type="CDD" id="cd02440">
    <property type="entry name" value="AdoMet_MTases"/>
    <property type="match status" value="1"/>
</dbReference>
<dbReference type="EMBL" id="CP059319">
    <property type="protein sequence ID" value="QTH20493.1"/>
    <property type="molecule type" value="Genomic_DNA"/>
</dbReference>
<feature type="domain" description="Methyltransferase type 12" evidence="1">
    <location>
        <begin position="71"/>
        <end position="164"/>
    </location>
</feature>
<dbReference type="InterPro" id="IPR013217">
    <property type="entry name" value="Methyltransf_12"/>
</dbReference>
<evidence type="ECO:0000259" key="1">
    <source>
        <dbReference type="Pfam" id="PF08242"/>
    </source>
</evidence>
<dbReference type="SUPFAM" id="SSF53335">
    <property type="entry name" value="S-adenosyl-L-methionine-dependent methyltransferases"/>
    <property type="match status" value="1"/>
</dbReference>
<sequence>MTDEKLAKAAEFWSNVKPAAPRTHWWQHPEIVRHINRLVCGQALDGQAAGFQQLLKDRMPQGGFRRAVSVGSGVAAKEIALLVDGVVQAFDLFEISEERLRASKRLARRNGVFERIRFHCANAFETPLAERYDLVHWNSSLHHMFDAHEAVSWSYRNLKPGGCFAMEDFVGPARFQWTDEELEIATRIRSLLPDRLMRTPGDPSQSLDRTARRPDREMMIQADPSEAADSANILGAIEEVFPNAGIILTGGIVYSLALDGLLANFDDGEDAALMQSLLLLDETLAKLGHTHHAVAIAVKESSRRPCSLASLWKRLRG</sequence>
<reference evidence="2" key="1">
    <citation type="submission" date="2020-07" db="EMBL/GenBank/DDBJ databases">
        <authorList>
            <person name="Camacho E."/>
        </authorList>
    </citation>
    <scope>NUCLEOTIDE SEQUENCE</scope>
    <source>
        <strain evidence="2">MPO218</strain>
    </source>
</reference>
<dbReference type="InterPro" id="IPR029063">
    <property type="entry name" value="SAM-dependent_MTases_sf"/>
</dbReference>
<accession>A0A975D088</accession>
<dbReference type="GO" id="GO:0008168">
    <property type="term" value="F:methyltransferase activity"/>
    <property type="evidence" value="ECO:0007669"/>
    <property type="project" value="UniProtKB-KW"/>
</dbReference>
<dbReference type="Proteomes" id="UP000664914">
    <property type="component" value="Chromosome"/>
</dbReference>
<gene>
    <name evidence="2" type="ORF">HRJ34_19445</name>
</gene>
<dbReference type="RefSeq" id="WP_208632153.1">
    <property type="nucleotide sequence ID" value="NZ_CP059319.1"/>
</dbReference>
<reference evidence="2" key="2">
    <citation type="submission" date="2021-04" db="EMBL/GenBank/DDBJ databases">
        <title>Isolation and genomic analysis of the ibuprofen-degrading bacterium Sphingomonas strain MPO218.</title>
        <authorList>
            <person name="Aulestia M."/>
            <person name="Flores A."/>
            <person name="Mangas E.L."/>
            <person name="Perez-Pulido A.J."/>
            <person name="Santero E."/>
            <person name="Camacho E.M."/>
        </authorList>
    </citation>
    <scope>NUCLEOTIDE SEQUENCE</scope>
    <source>
        <strain evidence="2">MPO218</strain>
    </source>
</reference>
<dbReference type="Pfam" id="PF08242">
    <property type="entry name" value="Methyltransf_12"/>
    <property type="match status" value="1"/>
</dbReference>
<dbReference type="Gene3D" id="3.40.50.150">
    <property type="entry name" value="Vaccinia Virus protein VP39"/>
    <property type="match status" value="1"/>
</dbReference>
<evidence type="ECO:0000313" key="2">
    <source>
        <dbReference type="EMBL" id="QTH20493.1"/>
    </source>
</evidence>
<proteinExistence type="predicted"/>
<organism evidence="2 3">
    <name type="scientific">Rhizorhabdus wittichii</name>
    <dbReference type="NCBI Taxonomy" id="160791"/>
    <lineage>
        <taxon>Bacteria</taxon>
        <taxon>Pseudomonadati</taxon>
        <taxon>Pseudomonadota</taxon>
        <taxon>Alphaproteobacteria</taxon>
        <taxon>Sphingomonadales</taxon>
        <taxon>Sphingomonadaceae</taxon>
        <taxon>Rhizorhabdus</taxon>
    </lineage>
</organism>